<protein>
    <submittedName>
        <fullName evidence="1">Uncharacterized protein</fullName>
    </submittedName>
</protein>
<keyword evidence="2" id="KW-1185">Reference proteome</keyword>
<dbReference type="Proteomes" id="UP000734854">
    <property type="component" value="Unassembled WGS sequence"/>
</dbReference>
<accession>A0A8J5HA12</accession>
<proteinExistence type="predicted"/>
<name>A0A8J5HA12_ZINOF</name>
<sequence length="59" mass="6544">MVNFIAFAPYCIMSISHVYTKGTVAFLLMIFGRWHQSLQISSTPELKLMKCGSSGLNAC</sequence>
<comment type="caution">
    <text evidence="1">The sequence shown here is derived from an EMBL/GenBank/DDBJ whole genome shotgun (WGS) entry which is preliminary data.</text>
</comment>
<dbReference type="AlphaFoldDB" id="A0A8J5HA12"/>
<reference evidence="1 2" key="1">
    <citation type="submission" date="2020-08" db="EMBL/GenBank/DDBJ databases">
        <title>Plant Genome Project.</title>
        <authorList>
            <person name="Zhang R.-G."/>
        </authorList>
    </citation>
    <scope>NUCLEOTIDE SEQUENCE [LARGE SCALE GENOMIC DNA]</scope>
    <source>
        <tissue evidence="1">Rhizome</tissue>
    </source>
</reference>
<dbReference type="EMBL" id="JACMSC010000006">
    <property type="protein sequence ID" value="KAG6519374.1"/>
    <property type="molecule type" value="Genomic_DNA"/>
</dbReference>
<organism evidence="1 2">
    <name type="scientific">Zingiber officinale</name>
    <name type="common">Ginger</name>
    <name type="synonym">Amomum zingiber</name>
    <dbReference type="NCBI Taxonomy" id="94328"/>
    <lineage>
        <taxon>Eukaryota</taxon>
        <taxon>Viridiplantae</taxon>
        <taxon>Streptophyta</taxon>
        <taxon>Embryophyta</taxon>
        <taxon>Tracheophyta</taxon>
        <taxon>Spermatophyta</taxon>
        <taxon>Magnoliopsida</taxon>
        <taxon>Liliopsida</taxon>
        <taxon>Zingiberales</taxon>
        <taxon>Zingiberaceae</taxon>
        <taxon>Zingiber</taxon>
    </lineage>
</organism>
<evidence type="ECO:0000313" key="1">
    <source>
        <dbReference type="EMBL" id="KAG6519374.1"/>
    </source>
</evidence>
<evidence type="ECO:0000313" key="2">
    <source>
        <dbReference type="Proteomes" id="UP000734854"/>
    </source>
</evidence>
<gene>
    <name evidence="1" type="ORF">ZIOFF_022867</name>
</gene>